<gene>
    <name evidence="3" type="ORF">EI168_08090</name>
</gene>
<protein>
    <submittedName>
        <fullName evidence="3">Tripartite tricarboxylate transporter TctB family protein</fullName>
    </submittedName>
</protein>
<keyword evidence="1" id="KW-0812">Transmembrane</keyword>
<evidence type="ECO:0000259" key="2">
    <source>
        <dbReference type="Pfam" id="PF07331"/>
    </source>
</evidence>
<dbReference type="Pfam" id="PF07331">
    <property type="entry name" value="TctB"/>
    <property type="match status" value="1"/>
</dbReference>
<feature type="domain" description="DUF1468" evidence="2">
    <location>
        <begin position="9"/>
        <end position="144"/>
    </location>
</feature>
<comment type="caution">
    <text evidence="3">The sequence shown here is derived from an EMBL/GenBank/DDBJ whole genome shotgun (WGS) entry which is preliminary data.</text>
</comment>
<organism evidence="3 4">
    <name type="scientific">Halomonas casei</name>
    <dbReference type="NCBI Taxonomy" id="2742613"/>
    <lineage>
        <taxon>Bacteria</taxon>
        <taxon>Pseudomonadati</taxon>
        <taxon>Pseudomonadota</taxon>
        <taxon>Gammaproteobacteria</taxon>
        <taxon>Oceanospirillales</taxon>
        <taxon>Halomonadaceae</taxon>
        <taxon>Halomonas</taxon>
    </lineage>
</organism>
<feature type="transmembrane region" description="Helical" evidence="1">
    <location>
        <begin position="77"/>
        <end position="110"/>
    </location>
</feature>
<proteinExistence type="predicted"/>
<keyword evidence="1" id="KW-0472">Membrane</keyword>
<reference evidence="3 4" key="1">
    <citation type="submission" date="2020-07" db="EMBL/GenBank/DDBJ databases">
        <title>Halophilic bacteria isolated from french cheeses.</title>
        <authorList>
            <person name="Kothe C.I."/>
            <person name="Farah-Kraiem B."/>
            <person name="Renault P."/>
            <person name="Dridi B."/>
        </authorList>
    </citation>
    <scope>NUCLEOTIDE SEQUENCE [LARGE SCALE GENOMIC DNA]</scope>
    <source>
        <strain evidence="3 4">FME1</strain>
    </source>
</reference>
<sequence length="149" mass="16857">MKTLHSDVLIGLAMLIFSIIFLTLSAQMPSDPALFPKLILTILIIFSFLITWSGVSKTWAAEKKEVKQTPVFKHIRVPLVTFIALCLYIALINILGFFAASSIVAIFFMIYFGVRSYVQVILVLLIMNTFIYLLFVWQLRIALPTGLLL</sequence>
<name>A0ABR9F4E8_9GAMM</name>
<evidence type="ECO:0000313" key="3">
    <source>
        <dbReference type="EMBL" id="MBE0400070.1"/>
    </source>
</evidence>
<dbReference type="InterPro" id="IPR009936">
    <property type="entry name" value="DUF1468"/>
</dbReference>
<keyword evidence="1" id="KW-1133">Transmembrane helix</keyword>
<evidence type="ECO:0000313" key="4">
    <source>
        <dbReference type="Proteomes" id="UP001645039"/>
    </source>
</evidence>
<feature type="transmembrane region" description="Helical" evidence="1">
    <location>
        <begin position="116"/>
        <end position="137"/>
    </location>
</feature>
<dbReference type="RefSeq" id="WP_096276412.1">
    <property type="nucleotide sequence ID" value="NZ_CBCSBM010000007.1"/>
</dbReference>
<feature type="transmembrane region" description="Helical" evidence="1">
    <location>
        <begin position="7"/>
        <end position="26"/>
    </location>
</feature>
<evidence type="ECO:0000256" key="1">
    <source>
        <dbReference type="SAM" id="Phobius"/>
    </source>
</evidence>
<dbReference type="EMBL" id="RRZD01000006">
    <property type="protein sequence ID" value="MBE0400070.1"/>
    <property type="molecule type" value="Genomic_DNA"/>
</dbReference>
<keyword evidence="4" id="KW-1185">Reference proteome</keyword>
<accession>A0ABR9F4E8</accession>
<feature type="transmembrane region" description="Helical" evidence="1">
    <location>
        <begin position="38"/>
        <end position="56"/>
    </location>
</feature>
<dbReference type="Proteomes" id="UP001645039">
    <property type="component" value="Unassembled WGS sequence"/>
</dbReference>